<comment type="caution">
    <text evidence="1">The sequence shown here is derived from an EMBL/GenBank/DDBJ whole genome shotgun (WGS) entry which is preliminary data.</text>
</comment>
<dbReference type="EMBL" id="CAJZBQ010000052">
    <property type="protein sequence ID" value="CAG9330804.1"/>
    <property type="molecule type" value="Genomic_DNA"/>
</dbReference>
<gene>
    <name evidence="1" type="ORF">BSTOLATCC_MIC52218</name>
</gene>
<evidence type="ECO:0000313" key="2">
    <source>
        <dbReference type="Proteomes" id="UP001162131"/>
    </source>
</evidence>
<reference evidence="1" key="1">
    <citation type="submission" date="2021-09" db="EMBL/GenBank/DDBJ databases">
        <authorList>
            <consortium name="AG Swart"/>
            <person name="Singh M."/>
            <person name="Singh A."/>
            <person name="Seah K."/>
            <person name="Emmerich C."/>
        </authorList>
    </citation>
    <scope>NUCLEOTIDE SEQUENCE</scope>
    <source>
        <strain evidence="1">ATCC30299</strain>
    </source>
</reference>
<dbReference type="AlphaFoldDB" id="A0AAU9KA37"/>
<proteinExistence type="predicted"/>
<accession>A0AAU9KA37</accession>
<evidence type="ECO:0000313" key="1">
    <source>
        <dbReference type="EMBL" id="CAG9330804.1"/>
    </source>
</evidence>
<keyword evidence="2" id="KW-1185">Reference proteome</keyword>
<sequence length="97" mass="11427">MVSPLQTYRFLLLGVLGFSLVKLAQIYYLEPRSKEMPTNSKNLIYKNTPFNYMNQKETNDKRFQRLTEEEIIKEGEQRVKEAIILDAGEQTRIKKAK</sequence>
<protein>
    <submittedName>
        <fullName evidence="1">Uncharacterized protein</fullName>
    </submittedName>
</protein>
<dbReference type="Proteomes" id="UP001162131">
    <property type="component" value="Unassembled WGS sequence"/>
</dbReference>
<organism evidence="1 2">
    <name type="scientific">Blepharisma stoltei</name>
    <dbReference type="NCBI Taxonomy" id="1481888"/>
    <lineage>
        <taxon>Eukaryota</taxon>
        <taxon>Sar</taxon>
        <taxon>Alveolata</taxon>
        <taxon>Ciliophora</taxon>
        <taxon>Postciliodesmatophora</taxon>
        <taxon>Heterotrichea</taxon>
        <taxon>Heterotrichida</taxon>
        <taxon>Blepharismidae</taxon>
        <taxon>Blepharisma</taxon>
    </lineage>
</organism>
<name>A0AAU9KA37_9CILI</name>